<keyword evidence="2" id="KW-0326">Glycosidase</keyword>
<dbReference type="SUPFAM" id="SSF51445">
    <property type="entry name" value="(Trans)glycosidases"/>
    <property type="match status" value="1"/>
</dbReference>
<organism evidence="2">
    <name type="scientific">human gut metagenome</name>
    <dbReference type="NCBI Taxonomy" id="408170"/>
    <lineage>
        <taxon>unclassified sequences</taxon>
        <taxon>metagenomes</taxon>
        <taxon>organismal metagenomes</taxon>
    </lineage>
</organism>
<gene>
    <name evidence="2" type="ORF">LEA_00703</name>
</gene>
<dbReference type="InterPro" id="IPR036962">
    <property type="entry name" value="Glyco_hydro_3_N_sf"/>
</dbReference>
<comment type="caution">
    <text evidence="2">The sequence shown here is derived from an EMBL/GenBank/DDBJ whole genome shotgun (WGS) entry which is preliminary data.</text>
</comment>
<feature type="non-terminal residue" evidence="2">
    <location>
        <position position="74"/>
    </location>
</feature>
<sequence length="74" mass="8495">MEENMENKYRFRDSSLSFDERVKDLLSRLTIKEKAGLMSSHMAAVPRLDIGEWYVGAEVARGYVSRNPDEPTTV</sequence>
<evidence type="ECO:0000313" key="2">
    <source>
        <dbReference type="EMBL" id="EKC81092.1"/>
    </source>
</evidence>
<keyword evidence="1" id="KW-0378">Hydrolase</keyword>
<dbReference type="InterPro" id="IPR017853">
    <property type="entry name" value="GH"/>
</dbReference>
<reference evidence="2" key="1">
    <citation type="journal article" date="2013" name="Environ. Microbiol.">
        <title>Microbiota from the distal guts of lean and obese adolescents exhibit partial functional redundancy besides clear differences in community structure.</title>
        <authorList>
            <person name="Ferrer M."/>
            <person name="Ruiz A."/>
            <person name="Lanza F."/>
            <person name="Haange S.B."/>
            <person name="Oberbach A."/>
            <person name="Till H."/>
            <person name="Bargiela R."/>
            <person name="Campoy C."/>
            <person name="Segura M.T."/>
            <person name="Richter M."/>
            <person name="von Bergen M."/>
            <person name="Seifert J."/>
            <person name="Suarez A."/>
        </authorList>
    </citation>
    <scope>NUCLEOTIDE SEQUENCE</scope>
</reference>
<dbReference type="AlphaFoldDB" id="K1U775"/>
<proteinExistence type="predicted"/>
<evidence type="ECO:0000256" key="1">
    <source>
        <dbReference type="ARBA" id="ARBA00022801"/>
    </source>
</evidence>
<protein>
    <submittedName>
        <fullName evidence="2">Beta-glucosidase-related glycosidase</fullName>
    </submittedName>
</protein>
<accession>K1U775</accession>
<dbReference type="Gene3D" id="3.20.20.300">
    <property type="entry name" value="Glycoside hydrolase, family 3, N-terminal domain"/>
    <property type="match status" value="1"/>
</dbReference>
<dbReference type="EMBL" id="AJWY01000499">
    <property type="protein sequence ID" value="EKC81092.1"/>
    <property type="molecule type" value="Genomic_DNA"/>
</dbReference>
<name>K1U775_9ZZZZ</name>
<dbReference type="GO" id="GO:0004553">
    <property type="term" value="F:hydrolase activity, hydrolyzing O-glycosyl compounds"/>
    <property type="evidence" value="ECO:0007669"/>
    <property type="project" value="InterPro"/>
</dbReference>
<dbReference type="GO" id="GO:0005975">
    <property type="term" value="P:carbohydrate metabolic process"/>
    <property type="evidence" value="ECO:0007669"/>
    <property type="project" value="InterPro"/>
</dbReference>